<name>A0A9F2RF18_PYTBI</name>
<evidence type="ECO:0000259" key="1">
    <source>
        <dbReference type="Pfam" id="PF00394"/>
    </source>
</evidence>
<accession>A0A9F2RF18</accession>
<dbReference type="OrthoDB" id="2121828at2759"/>
<dbReference type="KEGG" id="pbi:103050781"/>
<gene>
    <name evidence="3" type="primary">LOC103050781</name>
</gene>
<sequence>MFLLGPGTLKILPSRRHDVDLDFFLMFSVVDENESWHLDENIASFCTEPDSVDKEDEEFRESNRMHAINGYVFGNLPEITVCAGDRVSWHLFGMGSEIDVHTAFFHGQTLTVRGHRTDVATLFPATFVAAEMVPHNVGKWLLTCEVSDHLQGKAPSPLGVTVTAEDTGSSPLCMTSTKVGKLQTAEHGAEGHESRVKS</sequence>
<dbReference type="InterPro" id="IPR001117">
    <property type="entry name" value="Cu-oxidase_2nd"/>
</dbReference>
<dbReference type="SUPFAM" id="SSF49503">
    <property type="entry name" value="Cupredoxins"/>
    <property type="match status" value="1"/>
</dbReference>
<keyword evidence="2" id="KW-1185">Reference proteome</keyword>
<dbReference type="RefSeq" id="XP_007445289.2">
    <property type="nucleotide sequence ID" value="XM_007445227.2"/>
</dbReference>
<protein>
    <submittedName>
        <fullName evidence="3">Hephaestin-like</fullName>
    </submittedName>
</protein>
<dbReference type="Proteomes" id="UP000695026">
    <property type="component" value="Unplaced"/>
</dbReference>
<proteinExistence type="predicted"/>
<dbReference type="AlphaFoldDB" id="A0A9F2RF18"/>
<reference evidence="3" key="1">
    <citation type="submission" date="2025-08" db="UniProtKB">
        <authorList>
            <consortium name="RefSeq"/>
        </authorList>
    </citation>
    <scope>IDENTIFICATION</scope>
    <source>
        <tissue evidence="3">Liver</tissue>
    </source>
</reference>
<dbReference type="Pfam" id="PF00394">
    <property type="entry name" value="Cu-oxidase"/>
    <property type="match status" value="1"/>
</dbReference>
<feature type="domain" description="Plastocyanin-like" evidence="1">
    <location>
        <begin position="28"/>
        <end position="112"/>
    </location>
</feature>
<dbReference type="InterPro" id="IPR008972">
    <property type="entry name" value="Cupredoxin"/>
</dbReference>
<dbReference type="OMA" id="FTLEWGT"/>
<evidence type="ECO:0000313" key="3">
    <source>
        <dbReference type="RefSeq" id="XP_007445289.2"/>
    </source>
</evidence>
<evidence type="ECO:0000313" key="2">
    <source>
        <dbReference type="Proteomes" id="UP000695026"/>
    </source>
</evidence>
<organism evidence="2 3">
    <name type="scientific">Python bivittatus</name>
    <name type="common">Burmese python</name>
    <name type="synonym">Python molurus bivittatus</name>
    <dbReference type="NCBI Taxonomy" id="176946"/>
    <lineage>
        <taxon>Eukaryota</taxon>
        <taxon>Metazoa</taxon>
        <taxon>Chordata</taxon>
        <taxon>Craniata</taxon>
        <taxon>Vertebrata</taxon>
        <taxon>Euteleostomi</taxon>
        <taxon>Lepidosauria</taxon>
        <taxon>Squamata</taxon>
        <taxon>Bifurcata</taxon>
        <taxon>Unidentata</taxon>
        <taxon>Episquamata</taxon>
        <taxon>Toxicofera</taxon>
        <taxon>Serpentes</taxon>
        <taxon>Henophidia</taxon>
        <taxon>Pythonidae</taxon>
        <taxon>Python</taxon>
    </lineage>
</organism>
<dbReference type="Gene3D" id="2.60.40.420">
    <property type="entry name" value="Cupredoxins - blue copper proteins"/>
    <property type="match status" value="1"/>
</dbReference>
<dbReference type="GeneID" id="103050781"/>